<dbReference type="GO" id="GO:0004190">
    <property type="term" value="F:aspartic-type endopeptidase activity"/>
    <property type="evidence" value="ECO:0007669"/>
    <property type="project" value="InterPro"/>
</dbReference>
<comment type="caution">
    <text evidence="3">The sequence shown here is derived from an EMBL/GenBank/DDBJ whole genome shotgun (WGS) entry which is preliminary data.</text>
</comment>
<dbReference type="InterPro" id="IPR001969">
    <property type="entry name" value="Aspartic_peptidase_AS"/>
</dbReference>
<evidence type="ECO:0000256" key="1">
    <source>
        <dbReference type="ARBA" id="ARBA00022801"/>
    </source>
</evidence>
<dbReference type="InterPro" id="IPR021109">
    <property type="entry name" value="Peptidase_aspartic_dom_sf"/>
</dbReference>
<dbReference type="GO" id="GO:0006508">
    <property type="term" value="P:proteolysis"/>
    <property type="evidence" value="ECO:0007669"/>
    <property type="project" value="UniProtKB-KW"/>
</dbReference>
<dbReference type="InterPro" id="IPR001995">
    <property type="entry name" value="Peptidase_A2_cat"/>
</dbReference>
<reference evidence="3" key="2">
    <citation type="submission" date="2020-09" db="EMBL/GenBank/DDBJ databases">
        <authorList>
            <person name="Sun Q."/>
            <person name="Zhou Y."/>
        </authorList>
    </citation>
    <scope>NUCLEOTIDE SEQUENCE</scope>
    <source>
        <strain evidence="3">CGMCC 1.15330</strain>
    </source>
</reference>
<name>A0A916WRZ5_9SPHN</name>
<dbReference type="EMBL" id="BMIH01000002">
    <property type="protein sequence ID" value="GGB24307.1"/>
    <property type="molecule type" value="Genomic_DNA"/>
</dbReference>
<dbReference type="CDD" id="cd05483">
    <property type="entry name" value="retropepsin_like_bacteria"/>
    <property type="match status" value="1"/>
</dbReference>
<dbReference type="PROSITE" id="PS00141">
    <property type="entry name" value="ASP_PROTEASE"/>
    <property type="match status" value="1"/>
</dbReference>
<dbReference type="Pfam" id="PF13975">
    <property type="entry name" value="gag-asp_proteas"/>
    <property type="match status" value="1"/>
</dbReference>
<evidence type="ECO:0000259" key="2">
    <source>
        <dbReference type="PROSITE" id="PS50175"/>
    </source>
</evidence>
<keyword evidence="1" id="KW-0378">Hydrolase</keyword>
<sequence>MISSLTMKSLPVAIAALGITGMTHPGAGTSFARPAASQAVPGAEARIALPHGRLTLKRASDGLFYVTAHVNDAPVRFVVDTGANVVVLTKADARAAGIDAPAQTARVALRTAGGRRAMRWASIRNLKIGGHSVPNTDAVVTAGDGPPHSLLGQSALSRFESVTLRGDQLELRI</sequence>
<dbReference type="PROSITE" id="PS50175">
    <property type="entry name" value="ASP_PROT_RETROV"/>
    <property type="match status" value="1"/>
</dbReference>
<gene>
    <name evidence="3" type="primary">perP</name>
    <name evidence="3" type="ORF">GCM10011380_12310</name>
</gene>
<proteinExistence type="predicted"/>
<keyword evidence="4" id="KW-1185">Reference proteome</keyword>
<dbReference type="InterPro" id="IPR034122">
    <property type="entry name" value="Retropepsin-like_bacterial"/>
</dbReference>
<dbReference type="NCBIfam" id="TIGR02281">
    <property type="entry name" value="clan_AA_DTGA"/>
    <property type="match status" value="1"/>
</dbReference>
<dbReference type="SUPFAM" id="SSF50630">
    <property type="entry name" value="Acid proteases"/>
    <property type="match status" value="1"/>
</dbReference>
<evidence type="ECO:0000313" key="3">
    <source>
        <dbReference type="EMBL" id="GGB24307.1"/>
    </source>
</evidence>
<evidence type="ECO:0000313" key="4">
    <source>
        <dbReference type="Proteomes" id="UP000623067"/>
    </source>
</evidence>
<feature type="domain" description="Peptidase A2" evidence="2">
    <location>
        <begin position="75"/>
        <end position="155"/>
    </location>
</feature>
<dbReference type="Proteomes" id="UP000623067">
    <property type="component" value="Unassembled WGS sequence"/>
</dbReference>
<keyword evidence="3" id="KW-0645">Protease</keyword>
<dbReference type="InterPro" id="IPR011969">
    <property type="entry name" value="Clan_AA_Asp_peptidase_C"/>
</dbReference>
<dbReference type="AlphaFoldDB" id="A0A916WRZ5"/>
<accession>A0A916WRZ5</accession>
<organism evidence="3 4">
    <name type="scientific">Sphingomonas metalli</name>
    <dbReference type="NCBI Taxonomy" id="1779358"/>
    <lineage>
        <taxon>Bacteria</taxon>
        <taxon>Pseudomonadati</taxon>
        <taxon>Pseudomonadota</taxon>
        <taxon>Alphaproteobacteria</taxon>
        <taxon>Sphingomonadales</taxon>
        <taxon>Sphingomonadaceae</taxon>
        <taxon>Sphingomonas</taxon>
    </lineage>
</organism>
<protein>
    <submittedName>
        <fullName evidence="3">Aspartyl protease</fullName>
    </submittedName>
</protein>
<dbReference type="RefSeq" id="WP_188657897.1">
    <property type="nucleotide sequence ID" value="NZ_BMIH01000002.1"/>
</dbReference>
<reference evidence="3" key="1">
    <citation type="journal article" date="2014" name="Int. J. Syst. Evol. Microbiol.">
        <title>Complete genome sequence of Corynebacterium casei LMG S-19264T (=DSM 44701T), isolated from a smear-ripened cheese.</title>
        <authorList>
            <consortium name="US DOE Joint Genome Institute (JGI-PGF)"/>
            <person name="Walter F."/>
            <person name="Albersmeier A."/>
            <person name="Kalinowski J."/>
            <person name="Ruckert C."/>
        </authorList>
    </citation>
    <scope>NUCLEOTIDE SEQUENCE</scope>
    <source>
        <strain evidence="3">CGMCC 1.15330</strain>
    </source>
</reference>
<dbReference type="Gene3D" id="2.40.70.10">
    <property type="entry name" value="Acid Proteases"/>
    <property type="match status" value="1"/>
</dbReference>